<dbReference type="AlphaFoldDB" id="A0A6I2RH23"/>
<protein>
    <submittedName>
        <fullName evidence="1">Uncharacterized protein</fullName>
    </submittedName>
</protein>
<comment type="caution">
    <text evidence="1">The sequence shown here is derived from an EMBL/GenBank/DDBJ whole genome shotgun (WGS) entry which is preliminary data.</text>
</comment>
<gene>
    <name evidence="1" type="ORF">GKE97_25875</name>
</gene>
<proteinExistence type="predicted"/>
<reference evidence="1 2" key="1">
    <citation type="journal article" date="2019" name="Nat. Med.">
        <title>A library of human gut bacterial isolates paired with longitudinal multiomics data enables mechanistic microbiome research.</title>
        <authorList>
            <person name="Poyet M."/>
            <person name="Groussin M."/>
            <person name="Gibbons S.M."/>
            <person name="Avila-Pacheco J."/>
            <person name="Jiang X."/>
            <person name="Kearney S.M."/>
            <person name="Perrotta A.R."/>
            <person name="Berdy B."/>
            <person name="Zhao S."/>
            <person name="Lieberman T.D."/>
            <person name="Swanson P.K."/>
            <person name="Smith M."/>
            <person name="Roesemann S."/>
            <person name="Alexander J.E."/>
            <person name="Rich S.A."/>
            <person name="Livny J."/>
            <person name="Vlamakis H."/>
            <person name="Clish C."/>
            <person name="Bullock K."/>
            <person name="Deik A."/>
            <person name="Scott J."/>
            <person name="Pierce K.A."/>
            <person name="Xavier R.J."/>
            <person name="Alm E.J."/>
        </authorList>
    </citation>
    <scope>NUCLEOTIDE SEQUENCE [LARGE SCALE GENOMIC DNA]</scope>
    <source>
        <strain evidence="1 2">BIOML-A2</strain>
    </source>
</reference>
<accession>A0A6I2RH23</accession>
<evidence type="ECO:0000313" key="2">
    <source>
        <dbReference type="Proteomes" id="UP000434475"/>
    </source>
</evidence>
<evidence type="ECO:0000313" key="1">
    <source>
        <dbReference type="EMBL" id="MSB22887.1"/>
    </source>
</evidence>
<dbReference type="Proteomes" id="UP000434475">
    <property type="component" value="Unassembled WGS sequence"/>
</dbReference>
<dbReference type="EMBL" id="WKPR01000057">
    <property type="protein sequence ID" value="MSB22887.1"/>
    <property type="molecule type" value="Genomic_DNA"/>
</dbReference>
<name>A0A6I2RH23_FLAPL</name>
<organism evidence="1 2">
    <name type="scientific">Flavonifractor plautii</name>
    <name type="common">Fusobacterium plautii</name>
    <dbReference type="NCBI Taxonomy" id="292800"/>
    <lineage>
        <taxon>Bacteria</taxon>
        <taxon>Bacillati</taxon>
        <taxon>Bacillota</taxon>
        <taxon>Clostridia</taxon>
        <taxon>Eubacteriales</taxon>
        <taxon>Oscillospiraceae</taxon>
        <taxon>Flavonifractor</taxon>
    </lineage>
</organism>
<dbReference type="RefSeq" id="WP_108981979.1">
    <property type="nucleotide sequence ID" value="NZ_WKPR01000057.1"/>
</dbReference>
<sequence length="138" mass="15886">MKTTLRKDLNIAMEHPGAPEFEERAICHFLAALERYRRTLPPNKTLELRRELANRELMYFPPAESQVMSDLHAQKLESGLFAWMGEPHWENILFIGDIGMNDLSRMAQTILPAGYMMVDHMGWSRGEEPLVTAMLADK</sequence>